<keyword evidence="3" id="KW-1185">Reference proteome</keyword>
<dbReference type="Pfam" id="PF13424">
    <property type="entry name" value="TPR_12"/>
    <property type="match status" value="1"/>
</dbReference>
<feature type="region of interest" description="Disordered" evidence="1">
    <location>
        <begin position="1"/>
        <end position="23"/>
    </location>
</feature>
<sequence>MQGGGPLPPGSTKRGRKPPTRSREALLGRWRPACSPRAAIAFDHRRLGWFEEALALDQQVLADHERILGPDHPDTLWSHHHLAGDYRGLGRYQQALALDQQVLADRERVLRADHLDTLWSRAAIAEDYRGLGRHEEALALEQQVLADRERILGHRPTPARSAVSNYCGSGRVKWTATDRRRSRVRPQGRRSPRTCTRAFPPGTLIWWAPGGRRRAGGTATAGSPMVCTPTRNTGKGFQPPGRSGHGSRRREMPRAVQPRHQTGAPEPGRRQHRPGPPHQDDTPLDAGPAGLRTDLNPFRSRGASEAGEPVWAPRAWRWSHTVQGRLEHGHEPRPPAQERYLCPHSVLNFASGSSLRPLLRLSSILLRPLHHRQSPEASVDH</sequence>
<accession>A0ABV8ZAY0</accession>
<dbReference type="RefSeq" id="WP_386356433.1">
    <property type="nucleotide sequence ID" value="NZ_JBHSFG010000120.1"/>
</dbReference>
<protein>
    <submittedName>
        <fullName evidence="2">Tetratricopeptide repeat protein</fullName>
    </submittedName>
</protein>
<dbReference type="Proteomes" id="UP001596012">
    <property type="component" value="Unassembled WGS sequence"/>
</dbReference>
<evidence type="ECO:0000256" key="1">
    <source>
        <dbReference type="SAM" id="MobiDB-lite"/>
    </source>
</evidence>
<feature type="region of interest" description="Disordered" evidence="1">
    <location>
        <begin position="176"/>
        <end position="307"/>
    </location>
</feature>
<dbReference type="SUPFAM" id="SSF48452">
    <property type="entry name" value="TPR-like"/>
    <property type="match status" value="1"/>
</dbReference>
<dbReference type="InterPro" id="IPR053137">
    <property type="entry name" value="NLR-like"/>
</dbReference>
<dbReference type="Pfam" id="PF13374">
    <property type="entry name" value="TPR_10"/>
    <property type="match status" value="1"/>
</dbReference>
<dbReference type="InterPro" id="IPR011990">
    <property type="entry name" value="TPR-like_helical_dom_sf"/>
</dbReference>
<name>A0ABV8ZAY0_9ACTN</name>
<comment type="caution">
    <text evidence="2">The sequence shown here is derived from an EMBL/GenBank/DDBJ whole genome shotgun (WGS) entry which is preliminary data.</text>
</comment>
<dbReference type="EMBL" id="JBHSFG010000120">
    <property type="protein sequence ID" value="MFC4472486.1"/>
    <property type="molecule type" value="Genomic_DNA"/>
</dbReference>
<dbReference type="PANTHER" id="PTHR46082">
    <property type="entry name" value="ATP/GTP-BINDING PROTEIN-RELATED"/>
    <property type="match status" value="1"/>
</dbReference>
<evidence type="ECO:0000313" key="2">
    <source>
        <dbReference type="EMBL" id="MFC4472486.1"/>
    </source>
</evidence>
<dbReference type="Gene3D" id="1.25.40.10">
    <property type="entry name" value="Tetratricopeptide repeat domain"/>
    <property type="match status" value="1"/>
</dbReference>
<reference evidence="3" key="1">
    <citation type="journal article" date="2019" name="Int. J. Syst. Evol. Microbiol.">
        <title>The Global Catalogue of Microorganisms (GCM) 10K type strain sequencing project: providing services to taxonomists for standard genome sequencing and annotation.</title>
        <authorList>
            <consortium name="The Broad Institute Genomics Platform"/>
            <consortium name="The Broad Institute Genome Sequencing Center for Infectious Disease"/>
            <person name="Wu L."/>
            <person name="Ma J."/>
        </authorList>
    </citation>
    <scope>NUCLEOTIDE SEQUENCE [LARGE SCALE GENOMIC DNA]</scope>
    <source>
        <strain evidence="3">DT43</strain>
    </source>
</reference>
<feature type="compositionally biased region" description="Basic residues" evidence="1">
    <location>
        <begin position="180"/>
        <end position="192"/>
    </location>
</feature>
<gene>
    <name evidence="2" type="ORF">ACFPH6_49905</name>
</gene>
<proteinExistence type="predicted"/>
<organism evidence="2 3">
    <name type="scientific">Streptomyces xiangluensis</name>
    <dbReference type="NCBI Taxonomy" id="2665720"/>
    <lineage>
        <taxon>Bacteria</taxon>
        <taxon>Bacillati</taxon>
        <taxon>Actinomycetota</taxon>
        <taxon>Actinomycetes</taxon>
        <taxon>Kitasatosporales</taxon>
        <taxon>Streptomycetaceae</taxon>
        <taxon>Streptomyces</taxon>
    </lineage>
</organism>
<dbReference type="PANTHER" id="PTHR46082:SF6">
    <property type="entry name" value="AAA+ ATPASE DOMAIN-CONTAINING PROTEIN-RELATED"/>
    <property type="match status" value="1"/>
</dbReference>
<evidence type="ECO:0000313" key="3">
    <source>
        <dbReference type="Proteomes" id="UP001596012"/>
    </source>
</evidence>